<keyword evidence="4" id="KW-1185">Reference proteome</keyword>
<proteinExistence type="predicted"/>
<accession>A0A0W0R4L1</accession>
<reference evidence="2 4" key="1">
    <citation type="submission" date="2015-11" db="EMBL/GenBank/DDBJ databases">
        <title>Identification of large and diverse effector repertoires of 38 Legionella species.</title>
        <authorList>
            <person name="Burstein D."/>
            <person name="Amaro F."/>
            <person name="Zusman T."/>
            <person name="Lifshitz Z."/>
            <person name="Cohen O."/>
            <person name="Gilbert J.A."/>
            <person name="Pupko T."/>
            <person name="Shuman H.A."/>
            <person name="Segal G."/>
        </authorList>
    </citation>
    <scope>NUCLEOTIDE SEQUENCE [LARGE SCALE GENOMIC DNA]</scope>
    <source>
        <strain evidence="2 4">1762-AUS-E</strain>
    </source>
</reference>
<evidence type="ECO:0000256" key="1">
    <source>
        <dbReference type="SAM" id="SignalP"/>
    </source>
</evidence>
<dbReference type="Gene3D" id="1.10.150.280">
    <property type="entry name" value="AF1531-like domain"/>
    <property type="match status" value="1"/>
</dbReference>
<dbReference type="GO" id="GO:0015628">
    <property type="term" value="P:protein secretion by the type II secretion system"/>
    <property type="evidence" value="ECO:0007669"/>
    <property type="project" value="TreeGrafter"/>
</dbReference>
<dbReference type="EMBL" id="LR134431">
    <property type="protein sequence ID" value="VEH85770.1"/>
    <property type="molecule type" value="Genomic_DNA"/>
</dbReference>
<dbReference type="Proteomes" id="UP000281170">
    <property type="component" value="Plasmid 22"/>
</dbReference>
<gene>
    <name evidence="2" type="primary">comEA</name>
    <name evidence="2" type="ORF">Lade_0673</name>
    <name evidence="3" type="ORF">NCTC12735_01406</name>
</gene>
<organism evidence="2 4">
    <name type="scientific">Legionella adelaidensis</name>
    <dbReference type="NCBI Taxonomy" id="45056"/>
    <lineage>
        <taxon>Bacteria</taxon>
        <taxon>Pseudomonadati</taxon>
        <taxon>Pseudomonadota</taxon>
        <taxon>Gammaproteobacteria</taxon>
        <taxon>Legionellales</taxon>
        <taxon>Legionellaceae</taxon>
        <taxon>Legionella</taxon>
    </lineage>
</organism>
<dbReference type="PATRIC" id="fig|45056.6.peg.695"/>
<protein>
    <submittedName>
        <fullName evidence="2">Competence protein ComEA</fullName>
    </submittedName>
</protein>
<name>A0A0W0R4L1_9GAMM</name>
<sequence>MKITPLFLFLFFLIISTFAHAKINLNTAELKELIHAAPYIGQKRAEAIITYRENHGAFSSVEELANVPTFGKNFVKNRLKIFLEVFDV</sequence>
<evidence type="ECO:0000313" key="5">
    <source>
        <dbReference type="Proteomes" id="UP000281170"/>
    </source>
</evidence>
<feature type="signal peptide" evidence="1">
    <location>
        <begin position="1"/>
        <end position="21"/>
    </location>
</feature>
<dbReference type="Proteomes" id="UP000054859">
    <property type="component" value="Unassembled WGS sequence"/>
</dbReference>
<dbReference type="GO" id="GO:0015627">
    <property type="term" value="C:type II protein secretion system complex"/>
    <property type="evidence" value="ECO:0007669"/>
    <property type="project" value="TreeGrafter"/>
</dbReference>
<geneLocation type="plasmid" evidence="3 5">
    <name>22</name>
</geneLocation>
<dbReference type="OrthoDB" id="7510573at2"/>
<dbReference type="InterPro" id="IPR010994">
    <property type="entry name" value="RuvA_2-like"/>
</dbReference>
<feature type="chain" id="PRO_5036002971" evidence="1">
    <location>
        <begin position="22"/>
        <end position="88"/>
    </location>
</feature>
<dbReference type="InterPro" id="IPR004509">
    <property type="entry name" value="Competence_ComEA_HhH"/>
</dbReference>
<dbReference type="InterPro" id="IPR051675">
    <property type="entry name" value="Endo/Exo/Phosphatase_dom_1"/>
</dbReference>
<dbReference type="PANTHER" id="PTHR21180">
    <property type="entry name" value="ENDONUCLEASE/EXONUCLEASE/PHOSPHATASE FAMILY DOMAIN-CONTAINING PROTEIN 1"/>
    <property type="match status" value="1"/>
</dbReference>
<dbReference type="Pfam" id="PF12836">
    <property type="entry name" value="HHH_3"/>
    <property type="match status" value="1"/>
</dbReference>
<evidence type="ECO:0000313" key="4">
    <source>
        <dbReference type="Proteomes" id="UP000054859"/>
    </source>
</evidence>
<keyword evidence="1" id="KW-0732">Signal</keyword>
<dbReference type="SUPFAM" id="SSF47781">
    <property type="entry name" value="RuvA domain 2-like"/>
    <property type="match status" value="1"/>
</dbReference>
<dbReference type="RefSeq" id="WP_058461727.1">
    <property type="nucleotide sequence ID" value="NZ_CAAAHS010000007.1"/>
</dbReference>
<evidence type="ECO:0000313" key="2">
    <source>
        <dbReference type="EMBL" id="KTC66015.1"/>
    </source>
</evidence>
<reference evidence="3 5" key="2">
    <citation type="submission" date="2018-12" db="EMBL/GenBank/DDBJ databases">
        <authorList>
            <consortium name="Pathogen Informatics"/>
        </authorList>
    </citation>
    <scope>NUCLEOTIDE SEQUENCE [LARGE SCALE GENOMIC DNA]</scope>
    <source>
        <strain evidence="3 5">NCTC12735</strain>
        <plasmid evidence="5">22</plasmid>
    </source>
</reference>
<dbReference type="NCBIfam" id="TIGR00426">
    <property type="entry name" value="competence protein ComEA helix-hairpin-helix repeat region"/>
    <property type="match status" value="1"/>
</dbReference>
<dbReference type="STRING" id="45056.Lade_0673"/>
<keyword evidence="3" id="KW-0614">Plasmid</keyword>
<dbReference type="PANTHER" id="PTHR21180:SF32">
    <property type="entry name" value="ENDONUCLEASE_EXONUCLEASE_PHOSPHATASE FAMILY DOMAIN-CONTAINING PROTEIN 1"/>
    <property type="match status" value="1"/>
</dbReference>
<dbReference type="KEGG" id="ladl:NCTC12735_01406"/>
<dbReference type="EMBL" id="LNKA01000001">
    <property type="protein sequence ID" value="KTC66015.1"/>
    <property type="molecule type" value="Genomic_DNA"/>
</dbReference>
<evidence type="ECO:0000313" key="3">
    <source>
        <dbReference type="EMBL" id="VEH85770.1"/>
    </source>
</evidence>
<dbReference type="AlphaFoldDB" id="A0A0W0R4L1"/>